<comment type="subcellular location">
    <subcellularLocation>
        <location evidence="1">Secreted</location>
    </subcellularLocation>
</comment>
<feature type="transmembrane region" description="Helical" evidence="5">
    <location>
        <begin position="25"/>
        <end position="50"/>
    </location>
</feature>
<dbReference type="InterPro" id="IPR020837">
    <property type="entry name" value="Fibrinogen_CS"/>
</dbReference>
<evidence type="ECO:0000256" key="1">
    <source>
        <dbReference type="ARBA" id="ARBA00004613"/>
    </source>
</evidence>
<keyword evidence="4" id="KW-0325">Glycoprotein</keyword>
<dbReference type="FunFam" id="3.90.215.10:FF:000001">
    <property type="entry name" value="Tenascin isoform 1"/>
    <property type="match status" value="1"/>
</dbReference>
<organism evidence="7 8">
    <name type="scientific">Conger conger</name>
    <name type="common">Conger eel</name>
    <name type="synonym">Muraena conger</name>
    <dbReference type="NCBI Taxonomy" id="82655"/>
    <lineage>
        <taxon>Eukaryota</taxon>
        <taxon>Metazoa</taxon>
        <taxon>Chordata</taxon>
        <taxon>Craniata</taxon>
        <taxon>Vertebrata</taxon>
        <taxon>Euteleostomi</taxon>
        <taxon>Actinopterygii</taxon>
        <taxon>Neopterygii</taxon>
        <taxon>Teleostei</taxon>
        <taxon>Anguilliformes</taxon>
        <taxon>Congridae</taxon>
        <taxon>Conger</taxon>
    </lineage>
</organism>
<dbReference type="PROSITE" id="PS00514">
    <property type="entry name" value="FIBRINOGEN_C_1"/>
    <property type="match status" value="1"/>
</dbReference>
<dbReference type="GO" id="GO:0005577">
    <property type="term" value="C:fibrinogen complex"/>
    <property type="evidence" value="ECO:0007669"/>
    <property type="project" value="TreeGrafter"/>
</dbReference>
<dbReference type="GO" id="GO:0042730">
    <property type="term" value="P:fibrinolysis"/>
    <property type="evidence" value="ECO:0007669"/>
    <property type="project" value="TreeGrafter"/>
</dbReference>
<dbReference type="AlphaFoldDB" id="A0A9Q1HS16"/>
<dbReference type="GO" id="GO:0034116">
    <property type="term" value="P:positive regulation of heterotypic cell-cell adhesion"/>
    <property type="evidence" value="ECO:0007669"/>
    <property type="project" value="TreeGrafter"/>
</dbReference>
<dbReference type="GO" id="GO:0030674">
    <property type="term" value="F:protein-macromolecule adaptor activity"/>
    <property type="evidence" value="ECO:0007669"/>
    <property type="project" value="TreeGrafter"/>
</dbReference>
<proteinExistence type="predicted"/>
<dbReference type="Pfam" id="PF00147">
    <property type="entry name" value="Fibrinogen_C"/>
    <property type="match status" value="1"/>
</dbReference>
<dbReference type="Gene3D" id="3.90.215.10">
    <property type="entry name" value="Gamma Fibrinogen, chain A, domain 1"/>
    <property type="match status" value="1"/>
</dbReference>
<evidence type="ECO:0000256" key="2">
    <source>
        <dbReference type="ARBA" id="ARBA00022525"/>
    </source>
</evidence>
<dbReference type="InterPro" id="IPR014716">
    <property type="entry name" value="Fibrinogen_a/b/g_C_1"/>
</dbReference>
<reference evidence="7" key="1">
    <citation type="journal article" date="2023" name="Science">
        <title>Genome structures resolve the early diversification of teleost fishes.</title>
        <authorList>
            <person name="Parey E."/>
            <person name="Louis A."/>
            <person name="Montfort J."/>
            <person name="Bouchez O."/>
            <person name="Roques C."/>
            <person name="Iampietro C."/>
            <person name="Lluch J."/>
            <person name="Castinel A."/>
            <person name="Donnadieu C."/>
            <person name="Desvignes T."/>
            <person name="Floi Bucao C."/>
            <person name="Jouanno E."/>
            <person name="Wen M."/>
            <person name="Mejri S."/>
            <person name="Dirks R."/>
            <person name="Jansen H."/>
            <person name="Henkel C."/>
            <person name="Chen W.J."/>
            <person name="Zahm M."/>
            <person name="Cabau C."/>
            <person name="Klopp C."/>
            <person name="Thompson A.W."/>
            <person name="Robinson-Rechavi M."/>
            <person name="Braasch I."/>
            <person name="Lecointre G."/>
            <person name="Bobe J."/>
            <person name="Postlethwait J.H."/>
            <person name="Berthelot C."/>
            <person name="Roest Crollius H."/>
            <person name="Guiguen Y."/>
        </authorList>
    </citation>
    <scope>NUCLEOTIDE SEQUENCE</scope>
    <source>
        <strain evidence="7">Concon-B</strain>
    </source>
</reference>
<keyword evidence="5" id="KW-0472">Membrane</keyword>
<name>A0A9Q1HS16_CONCO</name>
<feature type="domain" description="Fibrinogen C-terminal" evidence="6">
    <location>
        <begin position="125"/>
        <end position="359"/>
    </location>
</feature>
<dbReference type="SUPFAM" id="SSF56496">
    <property type="entry name" value="Fibrinogen C-terminal domain-like"/>
    <property type="match status" value="1"/>
</dbReference>
<evidence type="ECO:0000256" key="4">
    <source>
        <dbReference type="ARBA" id="ARBA00023180"/>
    </source>
</evidence>
<dbReference type="Proteomes" id="UP001152803">
    <property type="component" value="Unassembled WGS sequence"/>
</dbReference>
<keyword evidence="3" id="KW-1015">Disulfide bond</keyword>
<dbReference type="PANTHER" id="PTHR47221">
    <property type="entry name" value="FIBRINOGEN ALPHA CHAIN"/>
    <property type="match status" value="1"/>
</dbReference>
<dbReference type="PANTHER" id="PTHR47221:SF5">
    <property type="entry name" value="FIBRINOGEN C-TERMINAL DOMAIN-CONTAINING PROTEIN"/>
    <property type="match status" value="1"/>
</dbReference>
<keyword evidence="2" id="KW-0964">Secreted</keyword>
<protein>
    <recommendedName>
        <fullName evidence="6">Fibrinogen C-terminal domain-containing protein</fullName>
    </recommendedName>
</protein>
<dbReference type="GO" id="GO:0072377">
    <property type="term" value="P:blood coagulation, common pathway"/>
    <property type="evidence" value="ECO:0007669"/>
    <property type="project" value="TreeGrafter"/>
</dbReference>
<keyword evidence="8" id="KW-1185">Reference proteome</keyword>
<keyword evidence="5" id="KW-1133">Transmembrane helix</keyword>
<dbReference type="CDD" id="cd00087">
    <property type="entry name" value="FReD"/>
    <property type="match status" value="1"/>
</dbReference>
<dbReference type="GO" id="GO:0005201">
    <property type="term" value="F:extracellular matrix structural constituent"/>
    <property type="evidence" value="ECO:0007669"/>
    <property type="project" value="TreeGrafter"/>
</dbReference>
<comment type="caution">
    <text evidence="7">The sequence shown here is derived from an EMBL/GenBank/DDBJ whole genome shotgun (WGS) entry which is preliminary data.</text>
</comment>
<evidence type="ECO:0000313" key="7">
    <source>
        <dbReference type="EMBL" id="KAJ8256682.1"/>
    </source>
</evidence>
<evidence type="ECO:0000259" key="6">
    <source>
        <dbReference type="PROSITE" id="PS51406"/>
    </source>
</evidence>
<evidence type="ECO:0000256" key="3">
    <source>
        <dbReference type="ARBA" id="ARBA00023157"/>
    </source>
</evidence>
<sequence length="372" mass="42962">MPCRTCPLDTAFAMVRSIKRSRKHLCSGLVVLCLRACKVLVMPLILLLLACYTSASSILSPEQECLLEVAELKHSIRGLENKLLIGAWKLNKLREHSYFHLSHRRPPPRRNDTAVEPTLLPTTSGNLIVHDRDCSMLYDRLKPASGFYRIKPKTTLEPFLVFCDMSDGGGWTVMQQRRNGKVDFNRDWSAYKDGFGNFKRNNDEFWLGNEHIYELLREGENLMKIDLMDWKGERNYAMYENFRIADEEDKYRLQFGMYSGRAGDSLSGGTNMAEQWSSCHNSMQFSTRDQDQDRYLQGSCAQENQGGWWYNRCHAANLNGRFHRGGEYKATHDDGIVWLTWRGLWYSLRHTTMKVRPLRFMDSLGSGAGPDE</sequence>
<dbReference type="InterPro" id="IPR002181">
    <property type="entry name" value="Fibrinogen_a/b/g_C_dom"/>
</dbReference>
<evidence type="ECO:0000256" key="5">
    <source>
        <dbReference type="SAM" id="Phobius"/>
    </source>
</evidence>
<evidence type="ECO:0000313" key="8">
    <source>
        <dbReference type="Proteomes" id="UP001152803"/>
    </source>
</evidence>
<dbReference type="PROSITE" id="PS51406">
    <property type="entry name" value="FIBRINOGEN_C_2"/>
    <property type="match status" value="1"/>
</dbReference>
<dbReference type="NCBIfam" id="NF040941">
    <property type="entry name" value="GGGWT_bact"/>
    <property type="match status" value="1"/>
</dbReference>
<dbReference type="InterPro" id="IPR036056">
    <property type="entry name" value="Fibrinogen-like_C"/>
</dbReference>
<dbReference type="GO" id="GO:0070527">
    <property type="term" value="P:platelet aggregation"/>
    <property type="evidence" value="ECO:0007669"/>
    <property type="project" value="TreeGrafter"/>
</dbReference>
<dbReference type="EMBL" id="JAFJMO010000014">
    <property type="protein sequence ID" value="KAJ8256682.1"/>
    <property type="molecule type" value="Genomic_DNA"/>
</dbReference>
<dbReference type="OrthoDB" id="7725475at2759"/>
<dbReference type="Gene3D" id="4.10.530.10">
    <property type="entry name" value="Gamma-fibrinogen Carboxyl Terminal Fragment, domain 2"/>
    <property type="match status" value="1"/>
</dbReference>
<dbReference type="SMART" id="SM00186">
    <property type="entry name" value="FBG"/>
    <property type="match status" value="1"/>
</dbReference>
<accession>A0A9Q1HS16</accession>
<gene>
    <name evidence="7" type="ORF">COCON_G00188340</name>
</gene>
<keyword evidence="5" id="KW-0812">Transmembrane</keyword>
<dbReference type="InterPro" id="IPR037579">
    <property type="entry name" value="FIB_ANG-like"/>
</dbReference>